<proteinExistence type="inferred from homology"/>
<dbReference type="FunFam" id="3.30.160.60:FF:000158">
    <property type="entry name" value="Zinc finger protein 362"/>
    <property type="match status" value="1"/>
</dbReference>
<comment type="similarity">
    <text evidence="2">Belongs to the krueppel C2H2-type zinc-finger protein family.</text>
</comment>
<accession>A0AAZ1X4H5</accession>
<evidence type="ECO:0000256" key="5">
    <source>
        <dbReference type="ARBA" id="ARBA00022771"/>
    </source>
</evidence>
<keyword evidence="3" id="KW-0479">Metal-binding</keyword>
<dbReference type="GO" id="GO:0000981">
    <property type="term" value="F:DNA-binding transcription factor activity, RNA polymerase II-specific"/>
    <property type="evidence" value="ECO:0007669"/>
    <property type="project" value="TreeGrafter"/>
</dbReference>
<feature type="domain" description="C2H2-type" evidence="13">
    <location>
        <begin position="343"/>
        <end position="370"/>
    </location>
</feature>
<feature type="domain" description="C2H2-type" evidence="13">
    <location>
        <begin position="399"/>
        <end position="426"/>
    </location>
</feature>
<evidence type="ECO:0000256" key="2">
    <source>
        <dbReference type="ARBA" id="ARBA00006991"/>
    </source>
</evidence>
<feature type="region of interest" description="Disordered" evidence="12">
    <location>
        <begin position="229"/>
        <end position="270"/>
    </location>
</feature>
<keyword evidence="7" id="KW-0805">Transcription regulation</keyword>
<comment type="subcellular location">
    <subcellularLocation>
        <location evidence="1">Nucleus</location>
    </subcellularLocation>
</comment>
<evidence type="ECO:0000259" key="13">
    <source>
        <dbReference type="PROSITE" id="PS50157"/>
    </source>
</evidence>
<feature type="domain" description="C2H2-type" evidence="13">
    <location>
        <begin position="427"/>
        <end position="456"/>
    </location>
</feature>
<dbReference type="AlphaFoldDB" id="A0AAZ1X4H5"/>
<evidence type="ECO:0000256" key="10">
    <source>
        <dbReference type="ARBA" id="ARBA00023242"/>
    </source>
</evidence>
<feature type="domain" description="C2H2-type" evidence="13">
    <location>
        <begin position="457"/>
        <end position="484"/>
    </location>
</feature>
<evidence type="ECO:0000256" key="8">
    <source>
        <dbReference type="ARBA" id="ARBA00023125"/>
    </source>
</evidence>
<evidence type="ECO:0000256" key="11">
    <source>
        <dbReference type="PROSITE-ProRule" id="PRU00042"/>
    </source>
</evidence>
<keyword evidence="4" id="KW-0677">Repeat</keyword>
<evidence type="ECO:0000256" key="12">
    <source>
        <dbReference type="SAM" id="MobiDB-lite"/>
    </source>
</evidence>
<dbReference type="SMART" id="SM00355">
    <property type="entry name" value="ZnF_C2H2"/>
    <property type="match status" value="6"/>
</dbReference>
<reference evidence="14" key="3">
    <citation type="submission" date="2025-09" db="UniProtKB">
        <authorList>
            <consortium name="Ensembl"/>
        </authorList>
    </citation>
    <scope>IDENTIFICATION</scope>
</reference>
<dbReference type="GO" id="GO:0005634">
    <property type="term" value="C:nucleus"/>
    <property type="evidence" value="ECO:0007669"/>
    <property type="project" value="UniProtKB-SubCell"/>
</dbReference>
<dbReference type="InterPro" id="IPR013087">
    <property type="entry name" value="Znf_C2H2_type"/>
</dbReference>
<feature type="domain" description="C2H2-type" evidence="13">
    <location>
        <begin position="371"/>
        <end position="398"/>
    </location>
</feature>
<dbReference type="Pfam" id="PF00096">
    <property type="entry name" value="zf-C2H2"/>
    <property type="match status" value="5"/>
</dbReference>
<dbReference type="RefSeq" id="XP_039460128.1">
    <property type="nucleotide sequence ID" value="XM_039604194.1"/>
</dbReference>
<feature type="region of interest" description="Disordered" evidence="12">
    <location>
        <begin position="137"/>
        <end position="210"/>
    </location>
</feature>
<dbReference type="GO" id="GO:0003677">
    <property type="term" value="F:DNA binding"/>
    <property type="evidence" value="ECO:0007669"/>
    <property type="project" value="UniProtKB-KW"/>
</dbReference>
<dbReference type="SUPFAM" id="SSF57667">
    <property type="entry name" value="beta-beta-alpha zinc fingers"/>
    <property type="match status" value="3"/>
</dbReference>
<evidence type="ECO:0000256" key="3">
    <source>
        <dbReference type="ARBA" id="ARBA00022723"/>
    </source>
</evidence>
<feature type="domain" description="C2H2-type" evidence="13">
    <location>
        <begin position="487"/>
        <end position="510"/>
    </location>
</feature>
<keyword evidence="6" id="KW-0862">Zinc</keyword>
<reference evidence="15" key="1">
    <citation type="submission" date="2020-03" db="EMBL/GenBank/DDBJ databases">
        <title>Evolution of repeat sequences and sex chromosomes of tilapia species revealed by chromosome-level genomes.</title>
        <authorList>
            <person name="Xu L."/>
            <person name="Tao W."/>
            <person name="Wang D."/>
            <person name="Zhou Q."/>
        </authorList>
    </citation>
    <scope>NUCLEOTIDE SEQUENCE [LARGE SCALE GENOMIC DNA]</scope>
    <source>
        <strain evidence="15">Israel</strain>
    </source>
</reference>
<dbReference type="Proteomes" id="UP000472276">
    <property type="component" value="Unassembled WGS sequence"/>
</dbReference>
<sequence>MCRVAPGRIDPDNPPSVRVRSCSQTADMSEKVKEVQVLFCFVFSRRFLWKNCKSDVHLFAGIQTKGAERHQARAKRRRIMLMCIFFFLRSEGILMAEPRFNNPYFWPPPPSMPGQLDNLVLINKIKEQLMAEKIRPLHLPPTSTPSQQPLLVPTSSPDGSAQHGMQVPKPQPQQVPGHHPQPQGSGQPDIALHARPASSSGPDGNMDDKSAVKAKGLWEDWQMRHLSEQTGRVNHRSGLAPSSRPDSHSTSEALTPTTPTSSSQNRLGGAPSVNIISGLASGPGIDHMKAGGLAGLLGPPPKAPRGRKKIKAENTSGPLLVVPYPILADQGCVTVAPKEGKTYRCKVCPLTFLTKSEMQIHSKSHTEAKPHKCPHCSKTFANASYLSQHLRIHLGIKPYHCSYCENSFRQLSHLQQHTRIHTGDRPYKCAHPGCEKAFTQLSNLQSHQRQHNKDKPYKCPNCYRAYSDSASLQIHLSAHAIKNAKAYCCSMCGRAYTSETYLMKHMSKHTVVEHLVSHQSPQRTESPSIPIRISLI</sequence>
<dbReference type="PANTHER" id="PTHR24394">
    <property type="entry name" value="ZINC FINGER PROTEIN"/>
    <property type="match status" value="1"/>
</dbReference>
<dbReference type="FunFam" id="3.30.160.60:FF:000377">
    <property type="entry name" value="zinc finger protein 362 isoform X4"/>
    <property type="match status" value="1"/>
</dbReference>
<feature type="compositionally biased region" description="Polar residues" evidence="12">
    <location>
        <begin position="248"/>
        <end position="266"/>
    </location>
</feature>
<reference evidence="14" key="2">
    <citation type="submission" date="2025-08" db="UniProtKB">
        <authorList>
            <consortium name="Ensembl"/>
        </authorList>
    </citation>
    <scope>IDENTIFICATION</scope>
</reference>
<feature type="compositionally biased region" description="Low complexity" evidence="12">
    <location>
        <begin position="166"/>
        <end position="188"/>
    </location>
</feature>
<dbReference type="CTD" id="100038768"/>
<name>A0AAZ1X4H5_OREAU</name>
<keyword evidence="10" id="KW-0539">Nucleus</keyword>
<dbReference type="InterPro" id="IPR036236">
    <property type="entry name" value="Znf_C2H2_sf"/>
</dbReference>
<keyword evidence="9" id="KW-0804">Transcription</keyword>
<dbReference type="PANTHER" id="PTHR24394:SF29">
    <property type="entry name" value="MYONEURIN"/>
    <property type="match status" value="1"/>
</dbReference>
<evidence type="ECO:0000256" key="6">
    <source>
        <dbReference type="ARBA" id="ARBA00022833"/>
    </source>
</evidence>
<dbReference type="PROSITE" id="PS00028">
    <property type="entry name" value="ZINC_FINGER_C2H2_1"/>
    <property type="match status" value="6"/>
</dbReference>
<evidence type="ECO:0000256" key="7">
    <source>
        <dbReference type="ARBA" id="ARBA00023015"/>
    </source>
</evidence>
<dbReference type="GeneID" id="116309786"/>
<evidence type="ECO:0000256" key="4">
    <source>
        <dbReference type="ARBA" id="ARBA00022737"/>
    </source>
</evidence>
<organism evidence="14 15">
    <name type="scientific">Oreochromis aureus</name>
    <name type="common">Israeli tilapia</name>
    <name type="synonym">Chromis aureus</name>
    <dbReference type="NCBI Taxonomy" id="47969"/>
    <lineage>
        <taxon>Eukaryota</taxon>
        <taxon>Metazoa</taxon>
        <taxon>Chordata</taxon>
        <taxon>Craniata</taxon>
        <taxon>Vertebrata</taxon>
        <taxon>Euteleostomi</taxon>
        <taxon>Actinopterygii</taxon>
        <taxon>Neopterygii</taxon>
        <taxon>Teleostei</taxon>
        <taxon>Neoteleostei</taxon>
        <taxon>Acanthomorphata</taxon>
        <taxon>Ovalentaria</taxon>
        <taxon>Cichlomorphae</taxon>
        <taxon>Cichliformes</taxon>
        <taxon>Cichlidae</taxon>
        <taxon>African cichlids</taxon>
        <taxon>Pseudocrenilabrinae</taxon>
        <taxon>Oreochromini</taxon>
        <taxon>Oreochromis</taxon>
    </lineage>
</organism>
<evidence type="ECO:0000313" key="15">
    <source>
        <dbReference type="Proteomes" id="UP000472276"/>
    </source>
</evidence>
<evidence type="ECO:0000256" key="1">
    <source>
        <dbReference type="ARBA" id="ARBA00004123"/>
    </source>
</evidence>
<dbReference type="FunFam" id="3.30.160.60:FF:000233">
    <property type="entry name" value="Putative zinc finger protein 362"/>
    <property type="match status" value="1"/>
</dbReference>
<keyword evidence="5 11" id="KW-0863">Zinc-finger</keyword>
<protein>
    <recommendedName>
        <fullName evidence="13">C2H2-type domain-containing protein</fullName>
    </recommendedName>
</protein>
<feature type="compositionally biased region" description="Polar residues" evidence="12">
    <location>
        <begin position="144"/>
        <end position="159"/>
    </location>
</feature>
<dbReference type="PROSITE" id="PS50157">
    <property type="entry name" value="ZINC_FINGER_C2H2_2"/>
    <property type="match status" value="6"/>
</dbReference>
<evidence type="ECO:0000256" key="9">
    <source>
        <dbReference type="ARBA" id="ARBA00023163"/>
    </source>
</evidence>
<dbReference type="GO" id="GO:0008270">
    <property type="term" value="F:zinc ion binding"/>
    <property type="evidence" value="ECO:0007669"/>
    <property type="project" value="UniProtKB-KW"/>
</dbReference>
<gene>
    <name evidence="14" type="primary">znf362b</name>
</gene>
<keyword evidence="8" id="KW-0238">DNA-binding</keyword>
<keyword evidence="15" id="KW-1185">Reference proteome</keyword>
<dbReference type="Gene3D" id="3.30.160.60">
    <property type="entry name" value="Classic Zinc Finger"/>
    <property type="match status" value="5"/>
</dbReference>
<dbReference type="FunFam" id="3.30.160.60:FF:000216">
    <property type="entry name" value="Zinc finger protein 384 like"/>
    <property type="match status" value="1"/>
</dbReference>
<dbReference type="Ensembl" id="ENSOABT00000079167.1">
    <property type="protein sequence ID" value="ENSOABP00000062881.1"/>
    <property type="gene ID" value="ENSOABG00000001887.2"/>
</dbReference>
<evidence type="ECO:0000313" key="14">
    <source>
        <dbReference type="Ensembl" id="ENSOABP00000062881.1"/>
    </source>
</evidence>